<dbReference type="GO" id="GO:0005886">
    <property type="term" value="C:plasma membrane"/>
    <property type="evidence" value="ECO:0007669"/>
    <property type="project" value="UniProtKB-SubCell"/>
</dbReference>
<evidence type="ECO:0000256" key="5">
    <source>
        <dbReference type="ARBA" id="ARBA00022692"/>
    </source>
</evidence>
<dbReference type="GO" id="GO:0009103">
    <property type="term" value="P:lipopolysaccharide biosynthetic process"/>
    <property type="evidence" value="ECO:0007669"/>
    <property type="project" value="UniProtKB-ARBA"/>
</dbReference>
<evidence type="ECO:0000259" key="9">
    <source>
        <dbReference type="Pfam" id="PF13231"/>
    </source>
</evidence>
<feature type="domain" description="Glycosyltransferase RgtA/B/C/D-like" evidence="9">
    <location>
        <begin position="79"/>
        <end position="223"/>
    </location>
</feature>
<dbReference type="InterPro" id="IPR050297">
    <property type="entry name" value="LipidA_mod_glycosyltrf_83"/>
</dbReference>
<evidence type="ECO:0000256" key="1">
    <source>
        <dbReference type="ARBA" id="ARBA00004651"/>
    </source>
</evidence>
<protein>
    <recommendedName>
        <fullName evidence="9">Glycosyltransferase RgtA/B/C/D-like domain-containing protein</fullName>
    </recommendedName>
</protein>
<keyword evidence="5 8" id="KW-0812">Transmembrane</keyword>
<evidence type="ECO:0000256" key="3">
    <source>
        <dbReference type="ARBA" id="ARBA00022676"/>
    </source>
</evidence>
<gene>
    <name evidence="10" type="ORF">AMURIS_02267</name>
</gene>
<reference evidence="10 11" key="1">
    <citation type="submission" date="2018-01" db="EMBL/GenBank/DDBJ databases">
        <authorList>
            <person name="Gaut B.S."/>
            <person name="Morton B.R."/>
            <person name="Clegg M.T."/>
            <person name="Duvall M.R."/>
        </authorList>
    </citation>
    <scope>NUCLEOTIDE SEQUENCE [LARGE SCALE GENOMIC DNA]</scope>
    <source>
        <strain evidence="10">GP69</strain>
    </source>
</reference>
<keyword evidence="6 8" id="KW-1133">Transmembrane helix</keyword>
<keyword evidence="3" id="KW-0328">Glycosyltransferase</keyword>
<feature type="transmembrane region" description="Helical" evidence="8">
    <location>
        <begin position="187"/>
        <end position="208"/>
    </location>
</feature>
<dbReference type="GO" id="GO:0010041">
    <property type="term" value="P:response to iron(III) ion"/>
    <property type="evidence" value="ECO:0007669"/>
    <property type="project" value="TreeGrafter"/>
</dbReference>
<feature type="transmembrane region" description="Helical" evidence="8">
    <location>
        <begin position="330"/>
        <end position="348"/>
    </location>
</feature>
<evidence type="ECO:0000256" key="2">
    <source>
        <dbReference type="ARBA" id="ARBA00022475"/>
    </source>
</evidence>
<dbReference type="PANTHER" id="PTHR33908:SF3">
    <property type="entry name" value="UNDECAPRENYL PHOSPHATE-ALPHA-4-AMINO-4-DEOXY-L-ARABINOSE ARABINOSYL TRANSFERASE"/>
    <property type="match status" value="1"/>
</dbReference>
<feature type="transmembrane region" description="Helical" evidence="8">
    <location>
        <begin position="300"/>
        <end position="318"/>
    </location>
</feature>
<name>A0A2K4ZGI4_9FIRM</name>
<feature type="transmembrane region" description="Helical" evidence="8">
    <location>
        <begin position="65"/>
        <end position="88"/>
    </location>
</feature>
<keyword evidence="4" id="KW-0808">Transferase</keyword>
<feature type="transmembrane region" description="Helical" evidence="8">
    <location>
        <begin position="12"/>
        <end position="30"/>
    </location>
</feature>
<proteinExistence type="predicted"/>
<keyword evidence="7 8" id="KW-0472">Membrane</keyword>
<dbReference type="EMBL" id="OFSM01000010">
    <property type="protein sequence ID" value="SOY29546.1"/>
    <property type="molecule type" value="Genomic_DNA"/>
</dbReference>
<evidence type="ECO:0000256" key="6">
    <source>
        <dbReference type="ARBA" id="ARBA00022989"/>
    </source>
</evidence>
<dbReference type="Pfam" id="PF13231">
    <property type="entry name" value="PMT_2"/>
    <property type="match status" value="1"/>
</dbReference>
<comment type="subcellular location">
    <subcellularLocation>
        <location evidence="1">Cell membrane</location>
        <topology evidence="1">Multi-pass membrane protein</topology>
    </subcellularLocation>
</comment>
<accession>A0A2K4ZGI4</accession>
<dbReference type="InterPro" id="IPR038731">
    <property type="entry name" value="RgtA/B/C-like"/>
</dbReference>
<sequence>MNMYSVKNGKWIKYGLLLGIFALFAVTRLWQLTTLPYGIHIDEAGMAYDAWCLSEYGVDRYLKSWPVYLTNLGGGQSSLYAFLCAGLFRVFGYSVWLVRLPAAAFSLLNLVFGMKLVKKVYPQSTFLPLAAGGLLIICPYFILSSRFGLDCNLMLGMSTLFLYCLVTAVQSGKIFRYVIAGFAGGLLLYTYALAYMILPLFLMLAFGYLLRGRRFSLKGWAAMAVPMGILALPLILVQAVNYFDLEEFRLGCFTITKLKRYRVSELEWFGPGKFCKALFSIFAGDFLGEKLEYNSAPGYLNLYGITVLLCLTGIVNTLRKLWKSLKKRETDMAVMIFLWFAAILFFESHIPTNVNRINGIFFTAVFLAVEGAYTLIFGLISGRGKRWMLTGIIGIYIVCFVRFSAYYYSGRYTAETYLLPYFDIPVTEALTFIEQDETLRDKETQMSEVEIYYALSTLISPYELRFGTREESCYRKYHFGGLGGIEDGCNYIVRDGFDEYCELLRAAGFTEQRYEGYSLFYKKSLSDSHSSVRGCSSWAK</sequence>
<feature type="transmembrane region" description="Helical" evidence="8">
    <location>
        <begin position="387"/>
        <end position="408"/>
    </location>
</feature>
<dbReference type="Proteomes" id="UP000236311">
    <property type="component" value="Unassembled WGS sequence"/>
</dbReference>
<feature type="transmembrane region" description="Helical" evidence="8">
    <location>
        <begin position="360"/>
        <end position="380"/>
    </location>
</feature>
<feature type="transmembrane region" description="Helical" evidence="8">
    <location>
        <begin position="95"/>
        <end position="114"/>
    </location>
</feature>
<keyword evidence="11" id="KW-1185">Reference proteome</keyword>
<organism evidence="10 11">
    <name type="scientific">Acetatifactor muris</name>
    <dbReference type="NCBI Taxonomy" id="879566"/>
    <lineage>
        <taxon>Bacteria</taxon>
        <taxon>Bacillati</taxon>
        <taxon>Bacillota</taxon>
        <taxon>Clostridia</taxon>
        <taxon>Lachnospirales</taxon>
        <taxon>Lachnospiraceae</taxon>
        <taxon>Acetatifactor</taxon>
    </lineage>
</organism>
<feature type="transmembrane region" description="Helical" evidence="8">
    <location>
        <begin position="220"/>
        <end position="240"/>
    </location>
</feature>
<dbReference type="GO" id="GO:0016763">
    <property type="term" value="F:pentosyltransferase activity"/>
    <property type="evidence" value="ECO:0007669"/>
    <property type="project" value="TreeGrafter"/>
</dbReference>
<evidence type="ECO:0000313" key="10">
    <source>
        <dbReference type="EMBL" id="SOY29546.1"/>
    </source>
</evidence>
<evidence type="ECO:0000256" key="8">
    <source>
        <dbReference type="SAM" id="Phobius"/>
    </source>
</evidence>
<evidence type="ECO:0000313" key="11">
    <source>
        <dbReference type="Proteomes" id="UP000236311"/>
    </source>
</evidence>
<evidence type="ECO:0000256" key="7">
    <source>
        <dbReference type="ARBA" id="ARBA00023136"/>
    </source>
</evidence>
<feature type="transmembrane region" description="Helical" evidence="8">
    <location>
        <begin position="126"/>
        <end position="143"/>
    </location>
</feature>
<keyword evidence="2" id="KW-1003">Cell membrane</keyword>
<dbReference type="AlphaFoldDB" id="A0A2K4ZGI4"/>
<dbReference type="PANTHER" id="PTHR33908">
    <property type="entry name" value="MANNOSYLTRANSFERASE YKCB-RELATED"/>
    <property type="match status" value="1"/>
</dbReference>
<feature type="transmembrane region" description="Helical" evidence="8">
    <location>
        <begin position="155"/>
        <end position="175"/>
    </location>
</feature>
<evidence type="ECO:0000256" key="4">
    <source>
        <dbReference type="ARBA" id="ARBA00022679"/>
    </source>
</evidence>